<reference evidence="2 3" key="1">
    <citation type="submission" date="2014-01" db="EMBL/GenBank/DDBJ databases">
        <title>Complete genome sequence of ionizing-radiation resistance bacterium Hymenobacter swuensis DY53.</title>
        <authorList>
            <person name="Jung J.-H."/>
            <person name="Jeong S.-W."/>
            <person name="Joe M.-H."/>
            <person name="Cho y.-j."/>
            <person name="Kim M.-K."/>
            <person name="Lim S.-Y."/>
        </authorList>
    </citation>
    <scope>NUCLEOTIDE SEQUENCE [LARGE SCALE GENOMIC DNA]</scope>
    <source>
        <strain evidence="2 3">DY53</strain>
    </source>
</reference>
<feature type="domain" description="DUF6799" evidence="1">
    <location>
        <begin position="1"/>
        <end position="41"/>
    </location>
</feature>
<proteinExistence type="predicted"/>
<organism evidence="2 3">
    <name type="scientific">Hymenobacter swuensis DY53</name>
    <dbReference type="NCBI Taxonomy" id="1227739"/>
    <lineage>
        <taxon>Bacteria</taxon>
        <taxon>Pseudomonadati</taxon>
        <taxon>Bacteroidota</taxon>
        <taxon>Cytophagia</taxon>
        <taxon>Cytophagales</taxon>
        <taxon>Hymenobacteraceae</taxon>
        <taxon>Hymenobacter</taxon>
    </lineage>
</organism>
<dbReference type="AlphaFoldDB" id="W8FBL3"/>
<dbReference type="Pfam" id="PF20606">
    <property type="entry name" value="DUF6799"/>
    <property type="match status" value="1"/>
</dbReference>
<dbReference type="STRING" id="1227739.Hsw_3485"/>
<name>W8FBL3_9BACT</name>
<dbReference type="KEGG" id="hsw:Hsw_3485"/>
<evidence type="ECO:0000313" key="2">
    <source>
        <dbReference type="EMBL" id="AHJ99080.1"/>
    </source>
</evidence>
<dbReference type="HOGENOM" id="CLU_760246_0_0_10"/>
<dbReference type="InterPro" id="IPR046478">
    <property type="entry name" value="DUF6799"/>
</dbReference>
<gene>
    <name evidence="2" type="ORF">Hsw_3485</name>
</gene>
<dbReference type="eggNOG" id="COG0248">
    <property type="taxonomic scope" value="Bacteria"/>
</dbReference>
<dbReference type="EMBL" id="CP007145">
    <property type="protein sequence ID" value="AHJ99080.1"/>
    <property type="molecule type" value="Genomic_DNA"/>
</dbReference>
<protein>
    <recommendedName>
        <fullName evidence="1">DUF6799 domain-containing protein</fullName>
    </recommendedName>
</protein>
<evidence type="ECO:0000259" key="1">
    <source>
        <dbReference type="Pfam" id="PF20606"/>
    </source>
</evidence>
<accession>W8FBL3</accession>
<evidence type="ECO:0000313" key="3">
    <source>
        <dbReference type="Proteomes" id="UP000019423"/>
    </source>
</evidence>
<dbReference type="PATRIC" id="fig|1227739.3.peg.3641"/>
<dbReference type="Proteomes" id="UP000019423">
    <property type="component" value="Chromosome"/>
</dbReference>
<sequence length="364" mass="38523">MDRDVTLANGARISHLDGKVELLTGGSMPLQEGEAMSQNGELVGSQRAAQMGLTPAVITVRPGAPAVLTVVPVPVAPAPVAAGAPSAIVAPAAAPVPSFTYQPPAPVNGKLKGVVELGASGFNSFIIRVDKQLNWKLEKSEFGNSLIMENLATDDDVRKGLKSYIGQMLDYGVGGRDIHFVVSSGAIMADVTRRIIGTLKELGYVVNTVTPEQEGALALKAALPPAFTGKAFVADIGSGNTKISWMQNALPKALDTYGAKYYQKGIADEAVARDVADNARQVPEALRQTCFIIGGVPYELAKINRQNKERFTVLSAPAAYTELPNAKTKAGVTIYKALSDATGCQQFVFDWDANFTIGYLLTMP</sequence>
<keyword evidence="3" id="KW-1185">Reference proteome</keyword>